<dbReference type="Proteomes" id="UP000297540">
    <property type="component" value="Unassembled WGS sequence"/>
</dbReference>
<protein>
    <submittedName>
        <fullName evidence="1">Uncharacterized protein</fullName>
    </submittedName>
</protein>
<organism evidence="1 2">
    <name type="scientific">Mucilaginibacter psychrotolerans</name>
    <dbReference type="NCBI Taxonomy" id="1524096"/>
    <lineage>
        <taxon>Bacteria</taxon>
        <taxon>Pseudomonadati</taxon>
        <taxon>Bacteroidota</taxon>
        <taxon>Sphingobacteriia</taxon>
        <taxon>Sphingobacteriales</taxon>
        <taxon>Sphingobacteriaceae</taxon>
        <taxon>Mucilaginibacter</taxon>
    </lineage>
</organism>
<comment type="caution">
    <text evidence="1">The sequence shown here is derived from an EMBL/GenBank/DDBJ whole genome shotgun (WGS) entry which is preliminary data.</text>
</comment>
<keyword evidence="2" id="KW-1185">Reference proteome</keyword>
<sequence>MKNFLLEEGAAFYHVSPLQNLDSIQAQGLFGRGGKIFVSNEAVECIMAAIAEEQIPEIHRSEGYIVVKLPQESNQFTTEEIYRDNQTNNEKAMVYQFVIMRSLIPPDRLSIVEVINFGEEGSLKLSRLAKPINDIGKDHELYLKAARLVAKEFTKPDIDPYWAGN</sequence>
<accession>A0A4Y8S6J6</accession>
<dbReference type="OrthoDB" id="9952352at2"/>
<dbReference type="AlphaFoldDB" id="A0A4Y8S6J6"/>
<reference evidence="1 2" key="1">
    <citation type="journal article" date="2017" name="Int. J. Syst. Evol. Microbiol.">
        <title>Mucilaginibacterpsychrotolerans sp. nov., isolated from peatlands.</title>
        <authorList>
            <person name="Deng Y."/>
            <person name="Shen L."/>
            <person name="Xu B."/>
            <person name="Liu Y."/>
            <person name="Gu Z."/>
            <person name="Liu H."/>
            <person name="Zhou Y."/>
        </authorList>
    </citation>
    <scope>NUCLEOTIDE SEQUENCE [LARGE SCALE GENOMIC DNA]</scope>
    <source>
        <strain evidence="1 2">NH7-4</strain>
    </source>
</reference>
<dbReference type="RefSeq" id="WP_133234711.1">
    <property type="nucleotide sequence ID" value="NZ_SOZE01000029.1"/>
</dbReference>
<evidence type="ECO:0000313" key="1">
    <source>
        <dbReference type="EMBL" id="TFF34568.1"/>
    </source>
</evidence>
<proteinExistence type="predicted"/>
<dbReference type="EMBL" id="SOZE01000029">
    <property type="protein sequence ID" value="TFF34568.1"/>
    <property type="molecule type" value="Genomic_DNA"/>
</dbReference>
<gene>
    <name evidence="1" type="ORF">E2R66_21710</name>
</gene>
<name>A0A4Y8S6J6_9SPHI</name>
<evidence type="ECO:0000313" key="2">
    <source>
        <dbReference type="Proteomes" id="UP000297540"/>
    </source>
</evidence>